<feature type="region of interest" description="Disordered" evidence="7">
    <location>
        <begin position="1005"/>
        <end position="1075"/>
    </location>
</feature>
<feature type="transmembrane region" description="Helical" evidence="6">
    <location>
        <begin position="395"/>
        <end position="415"/>
    </location>
</feature>
<dbReference type="InterPro" id="IPR012496">
    <property type="entry name" value="TMC_dom"/>
</dbReference>
<name>A0A2U4C771_TURTR</name>
<dbReference type="InterPro" id="IPR038900">
    <property type="entry name" value="TMC"/>
</dbReference>
<gene>
    <name evidence="10" type="primary">TMC3</name>
</gene>
<keyword evidence="3 6" id="KW-0812">Transmembrane</keyword>
<evidence type="ECO:0000313" key="10">
    <source>
        <dbReference type="RefSeq" id="XP_019801206.1"/>
    </source>
</evidence>
<feature type="compositionally biased region" description="Pro residues" evidence="7">
    <location>
        <begin position="790"/>
        <end position="805"/>
    </location>
</feature>
<dbReference type="OrthoDB" id="5831905at2759"/>
<proteinExistence type="inferred from homology"/>
<accession>A0A2U4C771</accession>
<evidence type="ECO:0000256" key="5">
    <source>
        <dbReference type="ARBA" id="ARBA00023136"/>
    </source>
</evidence>
<keyword evidence="9" id="KW-1185">Reference proteome</keyword>
<feature type="transmembrane region" description="Helical" evidence="6">
    <location>
        <begin position="320"/>
        <end position="341"/>
    </location>
</feature>
<evidence type="ECO:0000256" key="6">
    <source>
        <dbReference type="RuleBase" id="RU310713"/>
    </source>
</evidence>
<comment type="subcellular location">
    <subcellularLocation>
        <location evidence="1 6">Membrane</location>
        <topology evidence="1 6">Multi-pass membrane protein</topology>
    </subcellularLocation>
</comment>
<dbReference type="GO" id="GO:0008381">
    <property type="term" value="F:mechanosensitive monoatomic ion channel activity"/>
    <property type="evidence" value="ECO:0007669"/>
    <property type="project" value="TreeGrafter"/>
</dbReference>
<feature type="region of interest" description="Disordered" evidence="7">
    <location>
        <begin position="782"/>
        <end position="821"/>
    </location>
</feature>
<evidence type="ECO:0000256" key="2">
    <source>
        <dbReference type="ARBA" id="ARBA00006510"/>
    </source>
</evidence>
<dbReference type="PANTHER" id="PTHR23302">
    <property type="entry name" value="TRANSMEMBRANE CHANNEL-RELATED"/>
    <property type="match status" value="1"/>
</dbReference>
<feature type="transmembrane region" description="Helical" evidence="6">
    <location>
        <begin position="569"/>
        <end position="587"/>
    </location>
</feature>
<feature type="compositionally biased region" description="Polar residues" evidence="7">
    <location>
        <begin position="1047"/>
        <end position="1057"/>
    </location>
</feature>
<dbReference type="STRING" id="9739.ENSTTRP00000013810"/>
<evidence type="ECO:0000256" key="4">
    <source>
        <dbReference type="ARBA" id="ARBA00022989"/>
    </source>
</evidence>
<dbReference type="InParanoid" id="A0A2U4C771"/>
<dbReference type="Proteomes" id="UP000245320">
    <property type="component" value="Chromosome 2"/>
</dbReference>
<evidence type="ECO:0000256" key="7">
    <source>
        <dbReference type="SAM" id="MobiDB-lite"/>
    </source>
</evidence>
<dbReference type="GO" id="GO:0005886">
    <property type="term" value="C:plasma membrane"/>
    <property type="evidence" value="ECO:0007669"/>
    <property type="project" value="InterPro"/>
</dbReference>
<feature type="domain" description="TMC" evidence="8">
    <location>
        <begin position="499"/>
        <end position="614"/>
    </location>
</feature>
<feature type="compositionally biased region" description="Low complexity" evidence="7">
    <location>
        <begin position="1031"/>
        <end position="1046"/>
    </location>
</feature>
<feature type="transmembrane region" description="Helical" evidence="6">
    <location>
        <begin position="676"/>
        <end position="700"/>
    </location>
</feature>
<keyword evidence="4 6" id="KW-1133">Transmembrane helix</keyword>
<dbReference type="FunCoup" id="A0A2U4C771">
    <property type="interactions" value="29"/>
</dbReference>
<comment type="similarity">
    <text evidence="2 6">Belongs to the TMC family.</text>
</comment>
<sequence length="1090" mass="124300">MKPSKASQRYRSIRRNASQHYFYQESLLLSNLDDSFTADETGDSHDPEQIFQNIQFQKDLMANIRCRPWTMGQKLRALRRAKDIVLKFEGRLTRTRGYQAAGAELWRKFARLACNFVVIFIPWEMRIKKIESHFGSGVASYFIFLRWLFGINIVLTIMTGAFIVVPELIAGQPFGSTASKTIPKEHTASAQDLDTVWSLGGYLQYSVLFYGYYGRERRIGRAGYRLPLAYFLVGMAVFAYSFIILLKKMAKNSRMSLASASNENYTFCWRVFCAWDYLIGNPEAAESKTAAIVNSIREAILEEQEKKKSKNLAVTICLRVIANILVLLSLAGSIYLIYFVVDRSQKLAQSKKELTLWEKNEVSVVVSLVTMLAPSAFDLIAALEMYHPRTTLRFQLARVLVLYLGNLYSLIIALLDKVNSMSTEETAPPNSTTHWIDSTIFFVTRAAPGEEKWSTPGPGIGLRRNSTWALEQANVLTYTSPLSEANKTTASTQSPQGQCWETYVGQEMLKLSIIDMLFTVASILLIDFFRGLFVRYLSDYWCWDLESKFPEYGEFKIAENVLHLVYNQGMIWMGAFFSPCLPAFNVLKLIGLMYLRSWAVLTCNVPHQQVFRASRSNNFYLAMLLFMLFLCMLPTIFAIVRYKPSLNCGPFSGQEKIYDIVSETIEKDFPAWFGSVVGYISSPVVILPAVLLLFMLIYYLQSIARSLKLSNHQLRTQIQNARSEDKKKVAQMVEARIQTQDDSTKRFPKDSDFGSQLSSAHSATPQNNGNVVIFDSSSSMSSRVETITQPVPPSPQPGPGNPSLPLPGVSRSGHNSTRYPRGLCASTSDLYRKRPCTPGMFTKRIEDVHSEPLFRKDLQQIDHGSRVSALVPRGHRSRAPRYYMVNERDPHQENHSTFWPERRFKVDIFGDAVEMYPRNMQQCIPWASPQLSEEEEEMQRRKMSRRAFYPRSLTDLHGAPHFYVGRSLESQALTPELQRRTHYKSWNDGIEGQLDRPMYVYKKPRYRNFQPPPHPLKPRVKGKFEPSVTESDSMSAASSSDQQNSSTDQCLQVTRSQPKFPRSAGQFGRRKAMSRQELTTDLNDLICSNV</sequence>
<evidence type="ECO:0000313" key="9">
    <source>
        <dbReference type="Proteomes" id="UP000245320"/>
    </source>
</evidence>
<feature type="transmembrane region" description="Helical" evidence="6">
    <location>
        <begin position="138"/>
        <end position="165"/>
    </location>
</feature>
<feature type="transmembrane region" description="Helical" evidence="6">
    <location>
        <begin position="619"/>
        <end position="640"/>
    </location>
</feature>
<feature type="transmembrane region" description="Helical" evidence="6">
    <location>
        <begin position="362"/>
        <end position="383"/>
    </location>
</feature>
<feature type="compositionally biased region" description="Polar residues" evidence="7">
    <location>
        <begin position="753"/>
        <end position="769"/>
    </location>
</feature>
<protein>
    <recommendedName>
        <fullName evidence="6">Transmembrane channel-like protein</fullName>
    </recommendedName>
</protein>
<feature type="transmembrane region" description="Helical" evidence="6">
    <location>
        <begin position="196"/>
        <end position="214"/>
    </location>
</feature>
<feature type="compositionally biased region" description="Basic and acidic residues" evidence="7">
    <location>
        <begin position="742"/>
        <end position="752"/>
    </location>
</feature>
<organism evidence="9 10">
    <name type="scientific">Tursiops truncatus</name>
    <name type="common">Atlantic bottle-nosed dolphin</name>
    <name type="synonym">Delphinus truncatus</name>
    <dbReference type="NCBI Taxonomy" id="9739"/>
    <lineage>
        <taxon>Eukaryota</taxon>
        <taxon>Metazoa</taxon>
        <taxon>Chordata</taxon>
        <taxon>Craniata</taxon>
        <taxon>Vertebrata</taxon>
        <taxon>Euteleostomi</taxon>
        <taxon>Mammalia</taxon>
        <taxon>Eutheria</taxon>
        <taxon>Laurasiatheria</taxon>
        <taxon>Artiodactyla</taxon>
        <taxon>Whippomorpha</taxon>
        <taxon>Cetacea</taxon>
        <taxon>Odontoceti</taxon>
        <taxon>Delphinidae</taxon>
        <taxon>Tursiops</taxon>
    </lineage>
</organism>
<feature type="transmembrane region" description="Helical" evidence="6">
    <location>
        <begin position="226"/>
        <end position="246"/>
    </location>
</feature>
<feature type="region of interest" description="Disordered" evidence="7">
    <location>
        <begin position="736"/>
        <end position="769"/>
    </location>
</feature>
<feature type="transmembrane region" description="Helical" evidence="6">
    <location>
        <begin position="516"/>
        <end position="537"/>
    </location>
</feature>
<dbReference type="GeneID" id="101328991"/>
<dbReference type="Pfam" id="PF07810">
    <property type="entry name" value="TMC"/>
    <property type="match status" value="1"/>
</dbReference>
<dbReference type="RefSeq" id="XP_019801206.1">
    <property type="nucleotide sequence ID" value="XM_019945647.2"/>
</dbReference>
<dbReference type="CTD" id="342125"/>
<evidence type="ECO:0000259" key="8">
    <source>
        <dbReference type="Pfam" id="PF07810"/>
    </source>
</evidence>
<dbReference type="AlphaFoldDB" id="A0A2U4C771"/>
<evidence type="ECO:0000256" key="1">
    <source>
        <dbReference type="ARBA" id="ARBA00004141"/>
    </source>
</evidence>
<evidence type="ECO:0000256" key="3">
    <source>
        <dbReference type="ARBA" id="ARBA00022692"/>
    </source>
</evidence>
<keyword evidence="5 6" id="KW-0472">Membrane</keyword>
<reference evidence="10" key="1">
    <citation type="submission" date="2025-08" db="UniProtKB">
        <authorList>
            <consortium name="RefSeq"/>
        </authorList>
    </citation>
    <scope>IDENTIFICATION</scope>
    <source>
        <tissue evidence="10">Spleen</tissue>
    </source>
</reference>
<dbReference type="PANTHER" id="PTHR23302:SF35">
    <property type="entry name" value="TRANSMEMBRANE CHANNEL-LIKE PROTEIN 3"/>
    <property type="match status" value="1"/>
</dbReference>